<name>A0ABT0VIK4_9LACO</name>
<evidence type="ECO:0000313" key="2">
    <source>
        <dbReference type="EMBL" id="MCM2437668.1"/>
    </source>
</evidence>
<dbReference type="PIRSF" id="PIRSF033111">
    <property type="entry name" value="UCP033111"/>
    <property type="match status" value="1"/>
</dbReference>
<evidence type="ECO:0000256" key="1">
    <source>
        <dbReference type="SAM" id="Phobius"/>
    </source>
</evidence>
<dbReference type="Proteomes" id="UP001057481">
    <property type="component" value="Unassembled WGS sequence"/>
</dbReference>
<protein>
    <submittedName>
        <fullName evidence="2">DUF1129 domain-containing protein</fullName>
    </submittedName>
</protein>
<feature type="transmembrane region" description="Helical" evidence="1">
    <location>
        <begin position="211"/>
        <end position="227"/>
    </location>
</feature>
<keyword evidence="1" id="KW-0812">Transmembrane</keyword>
<sequence>MMGEEKKINEDVIQPHHGAVSHNATFADDGLTSKNQDFMFQLNKHLGDQLAAADKQAALTAVITELKAGQLKGQTAKQLFGTPSAKAQAILNPQKKVNNSTVRAGYWANVIDTALMFLAMFSAVFGFFLLTSNGKIQTQGTPYGLLSLLLTAFTGGLIFAYIQQLLVPVNPKDKKPLWFRLVFTLGAIALWMVVYIGVTAIPSAINPILPGYVYLALAVLAFVGFVFERRITGITGGVFDSSKRNN</sequence>
<dbReference type="Pfam" id="PF06570">
    <property type="entry name" value="DUF1129"/>
    <property type="match status" value="1"/>
</dbReference>
<reference evidence="2" key="1">
    <citation type="submission" date="2021-04" db="EMBL/GenBank/DDBJ databases">
        <title>Taxonomic assessment of Weissella genus.</title>
        <authorList>
            <person name="Fanelli F."/>
            <person name="Chieffi D."/>
            <person name="Dell'Aquila A."/>
            <person name="Gyu-Sung C."/>
            <person name="Franz C.M.A.P."/>
            <person name="Fusco V."/>
        </authorList>
    </citation>
    <scope>NUCLEOTIDE SEQUENCE</scope>
    <source>
        <strain evidence="2">LMG 25373</strain>
    </source>
</reference>
<proteinExistence type="predicted"/>
<organism evidence="2 3">
    <name type="scientific">Periweissella beninensis</name>
    <dbReference type="NCBI Taxonomy" id="504936"/>
    <lineage>
        <taxon>Bacteria</taxon>
        <taxon>Bacillati</taxon>
        <taxon>Bacillota</taxon>
        <taxon>Bacilli</taxon>
        <taxon>Lactobacillales</taxon>
        <taxon>Lactobacillaceae</taxon>
        <taxon>Periweissella</taxon>
    </lineage>
</organism>
<feature type="transmembrane region" description="Helical" evidence="1">
    <location>
        <begin position="106"/>
        <end position="130"/>
    </location>
</feature>
<dbReference type="EMBL" id="JAGMVS010000066">
    <property type="protein sequence ID" value="MCM2437668.1"/>
    <property type="molecule type" value="Genomic_DNA"/>
</dbReference>
<feature type="transmembrane region" description="Helical" evidence="1">
    <location>
        <begin position="182"/>
        <end position="205"/>
    </location>
</feature>
<comment type="caution">
    <text evidence="2">The sequence shown here is derived from an EMBL/GenBank/DDBJ whole genome shotgun (WGS) entry which is preliminary data.</text>
</comment>
<evidence type="ECO:0000313" key="3">
    <source>
        <dbReference type="Proteomes" id="UP001057481"/>
    </source>
</evidence>
<gene>
    <name evidence="2" type="ORF">KAK10_07070</name>
</gene>
<feature type="transmembrane region" description="Helical" evidence="1">
    <location>
        <begin position="142"/>
        <end position="162"/>
    </location>
</feature>
<keyword evidence="1" id="KW-1133">Transmembrane helix</keyword>
<accession>A0ABT0VIK4</accession>
<dbReference type="RefSeq" id="WP_205143363.1">
    <property type="nucleotide sequence ID" value="NZ_JAFBDN010000005.1"/>
</dbReference>
<dbReference type="InterPro" id="IPR009214">
    <property type="entry name" value="DUF1129"/>
</dbReference>
<keyword evidence="3" id="KW-1185">Reference proteome</keyword>
<keyword evidence="1" id="KW-0472">Membrane</keyword>